<reference evidence="2 3" key="1">
    <citation type="submission" date="2017-11" db="EMBL/GenBank/DDBJ databases">
        <title>Bradyrhizobium forestalis sp. nov., an efficient nitrogen-fixing bacterium isolated from nodules of forest legume species in the Amazon.</title>
        <authorList>
            <person name="Costa E.M."/>
            <person name="Guimaraes A."/>
            <person name="Carvalho T.S."/>
            <person name="Rodrigues T.L."/>
            <person name="Ribeiro P.R.A."/>
            <person name="Lebbe L."/>
            <person name="Willems A."/>
            <person name="Moreira F.M.S."/>
        </authorList>
    </citation>
    <scope>NUCLEOTIDE SEQUENCE [LARGE SCALE GENOMIC DNA]</scope>
    <source>
        <strain evidence="2 3">INPA54B</strain>
    </source>
</reference>
<evidence type="ECO:0000313" key="3">
    <source>
        <dbReference type="Proteomes" id="UP000231194"/>
    </source>
</evidence>
<protein>
    <submittedName>
        <fullName evidence="2">Ribonuclease Z</fullName>
        <ecNumber evidence="2">3.1.26.11</ecNumber>
    </submittedName>
</protein>
<keyword evidence="2" id="KW-0378">Hydrolase</keyword>
<feature type="domain" description="Metallo-beta-lactamase" evidence="1">
    <location>
        <begin position="237"/>
        <end position="310"/>
    </location>
</feature>
<evidence type="ECO:0000259" key="1">
    <source>
        <dbReference type="Pfam" id="PF12706"/>
    </source>
</evidence>
<dbReference type="EC" id="3.1.26.11" evidence="2"/>
<organism evidence="2 3">
    <name type="scientific">Bradyrhizobium forestalis</name>
    <dbReference type="NCBI Taxonomy" id="1419263"/>
    <lineage>
        <taxon>Bacteria</taxon>
        <taxon>Pseudomonadati</taxon>
        <taxon>Pseudomonadota</taxon>
        <taxon>Alphaproteobacteria</taxon>
        <taxon>Hyphomicrobiales</taxon>
        <taxon>Nitrobacteraceae</taxon>
        <taxon>Bradyrhizobium</taxon>
    </lineage>
</organism>
<evidence type="ECO:0000313" key="2">
    <source>
        <dbReference type="EMBL" id="PJG56780.1"/>
    </source>
</evidence>
<dbReference type="AlphaFoldDB" id="A0A2M8RG52"/>
<name>A0A2M8RG52_9BRAD</name>
<accession>A0A2M8RG52</accession>
<gene>
    <name evidence="2" type="ORF">CVM73_04360</name>
</gene>
<comment type="caution">
    <text evidence="2">The sequence shown here is derived from an EMBL/GenBank/DDBJ whole genome shotgun (WGS) entry which is preliminary data.</text>
</comment>
<dbReference type="Proteomes" id="UP000231194">
    <property type="component" value="Unassembled WGS sequence"/>
</dbReference>
<dbReference type="Pfam" id="PF12706">
    <property type="entry name" value="Lactamase_B_2"/>
    <property type="match status" value="2"/>
</dbReference>
<proteinExistence type="predicted"/>
<sequence>MRPIFHPSLVNGRYGDPTVYVETLFERRSLLFDIGEIASLSPRRIRRVDQVFVSHAHLDHFVGFDHLLRLLIGHEKSVQLFGPSGFAERVFHKLQAYRWNLVEKYPCDLVFDVSELGTTDSISTTRFRLRKAFAAEASVSRKTFAGVLCDEPTHRVSAAILEHGTPCLAFALQEAAHVNVWKNRLLERGLPVGPWLHSLKKAVVERRADDHLIRIDEAAPSDRLVPLASLRDLLTVTAGQKIAYVTDAADTPANRAAIAALIQNADILFIEATFAGADSVLARERAHLTTTAAGEIARQANVRRVEPFHFSPRYAGEQERMLAEVMAAFGASRA</sequence>
<dbReference type="InterPro" id="IPR001279">
    <property type="entry name" value="Metallo-B-lactamas"/>
</dbReference>
<dbReference type="EMBL" id="PGVG01000002">
    <property type="protein sequence ID" value="PJG56780.1"/>
    <property type="molecule type" value="Genomic_DNA"/>
</dbReference>
<dbReference type="GO" id="GO:0042781">
    <property type="term" value="F:3'-tRNA processing endoribonuclease activity"/>
    <property type="evidence" value="ECO:0007669"/>
    <property type="project" value="UniProtKB-EC"/>
</dbReference>
<dbReference type="SUPFAM" id="SSF56281">
    <property type="entry name" value="Metallo-hydrolase/oxidoreductase"/>
    <property type="match status" value="1"/>
</dbReference>
<dbReference type="RefSeq" id="WP_100230749.1">
    <property type="nucleotide sequence ID" value="NZ_PGVG01000002.1"/>
</dbReference>
<dbReference type="PANTHER" id="PTHR46018">
    <property type="entry name" value="ZINC PHOSPHODIESTERASE ELAC PROTEIN 1"/>
    <property type="match status" value="1"/>
</dbReference>
<dbReference type="PANTHER" id="PTHR46018:SF7">
    <property type="entry name" value="RIBONUCLEASE Z"/>
    <property type="match status" value="1"/>
</dbReference>
<dbReference type="InterPro" id="IPR036866">
    <property type="entry name" value="RibonucZ/Hydroxyglut_hydro"/>
</dbReference>
<dbReference type="NCBIfam" id="NF002558">
    <property type="entry name" value="PRK02126.1"/>
    <property type="match status" value="1"/>
</dbReference>
<dbReference type="Gene3D" id="3.60.15.10">
    <property type="entry name" value="Ribonuclease Z/Hydroxyacylglutathione hydrolase-like"/>
    <property type="match status" value="1"/>
</dbReference>
<feature type="domain" description="Metallo-beta-lactamase" evidence="1">
    <location>
        <begin position="42"/>
        <end position="156"/>
    </location>
</feature>
<keyword evidence="3" id="KW-1185">Reference proteome</keyword>
<dbReference type="OrthoDB" id="9800940at2"/>